<evidence type="ECO:0000313" key="2">
    <source>
        <dbReference type="EMBL" id="KAK5239184.1"/>
    </source>
</evidence>
<sequence>MIATLDEKNAVISTANQTLTKQLARMDSSYPHIEKEVSEEARLGSSTHWAYGDKESKKANGTTANERARRDVAATNSLAAAAATVHEGDIAAARSEARREAMLAKRGRNQHADSDFDDKPAAPSKKSHAARARKPAETASE</sequence>
<feature type="compositionally biased region" description="Basic and acidic residues" evidence="1">
    <location>
        <begin position="110"/>
        <end position="120"/>
    </location>
</feature>
<reference evidence="2 3" key="1">
    <citation type="submission" date="2023-08" db="EMBL/GenBank/DDBJ databases">
        <title>Black Yeasts Isolated from many extreme environments.</title>
        <authorList>
            <person name="Coleine C."/>
            <person name="Stajich J.E."/>
            <person name="Selbmann L."/>
        </authorList>
    </citation>
    <scope>NUCLEOTIDE SEQUENCE [LARGE SCALE GENOMIC DNA]</scope>
    <source>
        <strain evidence="2 3">CCFEE 536</strain>
    </source>
</reference>
<proteinExistence type="predicted"/>
<keyword evidence="3" id="KW-1185">Reference proteome</keyword>
<accession>A0ABR0LRV5</accession>
<name>A0ABR0LRV5_9PEZI</name>
<organism evidence="2 3">
    <name type="scientific">Cryomyces antarcticus</name>
    <dbReference type="NCBI Taxonomy" id="329879"/>
    <lineage>
        <taxon>Eukaryota</taxon>
        <taxon>Fungi</taxon>
        <taxon>Dikarya</taxon>
        <taxon>Ascomycota</taxon>
        <taxon>Pezizomycotina</taxon>
        <taxon>Dothideomycetes</taxon>
        <taxon>Dothideomycetes incertae sedis</taxon>
        <taxon>Cryomyces</taxon>
    </lineage>
</organism>
<protein>
    <submittedName>
        <fullName evidence="2">Uncharacterized protein</fullName>
    </submittedName>
</protein>
<gene>
    <name evidence="2" type="ORF">LTR16_012185</name>
</gene>
<evidence type="ECO:0000256" key="1">
    <source>
        <dbReference type="SAM" id="MobiDB-lite"/>
    </source>
</evidence>
<feature type="region of interest" description="Disordered" evidence="1">
    <location>
        <begin position="95"/>
        <end position="141"/>
    </location>
</feature>
<dbReference type="Proteomes" id="UP001357485">
    <property type="component" value="Unassembled WGS sequence"/>
</dbReference>
<evidence type="ECO:0000313" key="3">
    <source>
        <dbReference type="Proteomes" id="UP001357485"/>
    </source>
</evidence>
<feature type="non-terminal residue" evidence="2">
    <location>
        <position position="141"/>
    </location>
</feature>
<feature type="region of interest" description="Disordered" evidence="1">
    <location>
        <begin position="37"/>
        <end position="68"/>
    </location>
</feature>
<comment type="caution">
    <text evidence="2">The sequence shown here is derived from an EMBL/GenBank/DDBJ whole genome shotgun (WGS) entry which is preliminary data.</text>
</comment>
<dbReference type="EMBL" id="JAVRRA010012363">
    <property type="protein sequence ID" value="KAK5239184.1"/>
    <property type="molecule type" value="Genomic_DNA"/>
</dbReference>